<organism evidence="2 3">
    <name type="scientific">Populus trichocarpa</name>
    <name type="common">Western balsam poplar</name>
    <name type="synonym">Populus balsamifera subsp. trichocarpa</name>
    <dbReference type="NCBI Taxonomy" id="3694"/>
    <lineage>
        <taxon>Eukaryota</taxon>
        <taxon>Viridiplantae</taxon>
        <taxon>Streptophyta</taxon>
        <taxon>Embryophyta</taxon>
        <taxon>Tracheophyta</taxon>
        <taxon>Spermatophyta</taxon>
        <taxon>Magnoliopsida</taxon>
        <taxon>eudicotyledons</taxon>
        <taxon>Gunneridae</taxon>
        <taxon>Pentapetalae</taxon>
        <taxon>rosids</taxon>
        <taxon>fabids</taxon>
        <taxon>Malpighiales</taxon>
        <taxon>Salicaceae</taxon>
        <taxon>Saliceae</taxon>
        <taxon>Populus</taxon>
    </lineage>
</organism>
<sequence length="86" mass="9916">MNVKKRRIFFEQQQKINHQICTCEPGFQRICLPSLLSFLLSLRLSLTFLPFSSSPQTNLRLQISCSPPPPLRNQTPTQRWSSISPS</sequence>
<dbReference type="EMBL" id="CM009299">
    <property type="protein sequence ID" value="PNT15860.1"/>
    <property type="molecule type" value="Genomic_DNA"/>
</dbReference>
<feature type="region of interest" description="Disordered" evidence="1">
    <location>
        <begin position="64"/>
        <end position="86"/>
    </location>
</feature>
<evidence type="ECO:0000256" key="1">
    <source>
        <dbReference type="SAM" id="MobiDB-lite"/>
    </source>
</evidence>
<feature type="compositionally biased region" description="Polar residues" evidence="1">
    <location>
        <begin position="72"/>
        <end position="86"/>
    </location>
</feature>
<dbReference type="HOGENOM" id="CLU_2502126_0_0_1"/>
<evidence type="ECO:0000313" key="2">
    <source>
        <dbReference type="EMBL" id="PNT15860.1"/>
    </source>
</evidence>
<dbReference type="AlphaFoldDB" id="U5FYN1"/>
<name>U5FYN1_POPTR</name>
<protein>
    <submittedName>
        <fullName evidence="2">Uncharacterized protein</fullName>
    </submittedName>
</protein>
<dbReference type="Proteomes" id="UP000006729">
    <property type="component" value="Chromosome 10"/>
</dbReference>
<dbReference type="InParanoid" id="U5FYN1"/>
<reference evidence="2 3" key="1">
    <citation type="journal article" date="2006" name="Science">
        <title>The genome of black cottonwood, Populus trichocarpa (Torr. &amp; Gray).</title>
        <authorList>
            <person name="Tuskan G.A."/>
            <person name="Difazio S."/>
            <person name="Jansson S."/>
            <person name="Bohlmann J."/>
            <person name="Grigoriev I."/>
            <person name="Hellsten U."/>
            <person name="Putnam N."/>
            <person name="Ralph S."/>
            <person name="Rombauts S."/>
            <person name="Salamov A."/>
            <person name="Schein J."/>
            <person name="Sterck L."/>
            <person name="Aerts A."/>
            <person name="Bhalerao R.R."/>
            <person name="Bhalerao R.P."/>
            <person name="Blaudez D."/>
            <person name="Boerjan W."/>
            <person name="Brun A."/>
            <person name="Brunner A."/>
            <person name="Busov V."/>
            <person name="Campbell M."/>
            <person name="Carlson J."/>
            <person name="Chalot M."/>
            <person name="Chapman J."/>
            <person name="Chen G.L."/>
            <person name="Cooper D."/>
            <person name="Coutinho P.M."/>
            <person name="Couturier J."/>
            <person name="Covert S."/>
            <person name="Cronk Q."/>
            <person name="Cunningham R."/>
            <person name="Davis J."/>
            <person name="Degroeve S."/>
            <person name="Dejardin A."/>
            <person name="Depamphilis C."/>
            <person name="Detter J."/>
            <person name="Dirks B."/>
            <person name="Dubchak I."/>
            <person name="Duplessis S."/>
            <person name="Ehlting J."/>
            <person name="Ellis B."/>
            <person name="Gendler K."/>
            <person name="Goodstein D."/>
            <person name="Gribskov M."/>
            <person name="Grimwood J."/>
            <person name="Groover A."/>
            <person name="Gunter L."/>
            <person name="Hamberger B."/>
            <person name="Heinze B."/>
            <person name="Helariutta Y."/>
            <person name="Henrissat B."/>
            <person name="Holligan D."/>
            <person name="Holt R."/>
            <person name="Huang W."/>
            <person name="Islam-Faridi N."/>
            <person name="Jones S."/>
            <person name="Jones-Rhoades M."/>
            <person name="Jorgensen R."/>
            <person name="Joshi C."/>
            <person name="Kangasjarvi J."/>
            <person name="Karlsson J."/>
            <person name="Kelleher C."/>
            <person name="Kirkpatrick R."/>
            <person name="Kirst M."/>
            <person name="Kohler A."/>
            <person name="Kalluri U."/>
            <person name="Larimer F."/>
            <person name="Leebens-Mack J."/>
            <person name="Leple J.C."/>
            <person name="Locascio P."/>
            <person name="Lou Y."/>
            <person name="Lucas S."/>
            <person name="Martin F."/>
            <person name="Montanini B."/>
            <person name="Napoli C."/>
            <person name="Nelson D.R."/>
            <person name="Nelson C."/>
            <person name="Nieminen K."/>
            <person name="Nilsson O."/>
            <person name="Pereda V."/>
            <person name="Peter G."/>
            <person name="Philippe R."/>
            <person name="Pilate G."/>
            <person name="Poliakov A."/>
            <person name="Razumovskaya J."/>
            <person name="Richardson P."/>
            <person name="Rinaldi C."/>
            <person name="Ritland K."/>
            <person name="Rouze P."/>
            <person name="Ryaboy D."/>
            <person name="Schmutz J."/>
            <person name="Schrader J."/>
            <person name="Segerman B."/>
            <person name="Shin H."/>
            <person name="Siddiqui A."/>
            <person name="Sterky F."/>
            <person name="Terry A."/>
            <person name="Tsai C.J."/>
            <person name="Uberbacher E."/>
            <person name="Unneberg P."/>
            <person name="Vahala J."/>
            <person name="Wall K."/>
            <person name="Wessler S."/>
            <person name="Yang G."/>
            <person name="Yin T."/>
            <person name="Douglas C."/>
            <person name="Marra M."/>
            <person name="Sandberg G."/>
            <person name="Van de Peer Y."/>
            <person name="Rokhsar D."/>
        </authorList>
    </citation>
    <scope>NUCLEOTIDE SEQUENCE [LARGE SCALE GENOMIC DNA]</scope>
    <source>
        <strain evidence="3">cv. Nisqually</strain>
    </source>
</reference>
<gene>
    <name evidence="2" type="ORF">POPTR_010G109800</name>
</gene>
<accession>U5FYN1</accession>
<proteinExistence type="predicted"/>
<evidence type="ECO:0000313" key="3">
    <source>
        <dbReference type="Proteomes" id="UP000006729"/>
    </source>
</evidence>
<keyword evidence="3" id="KW-1185">Reference proteome</keyword>